<feature type="region of interest" description="Disordered" evidence="1">
    <location>
        <begin position="346"/>
        <end position="366"/>
    </location>
</feature>
<feature type="compositionally biased region" description="Basic and acidic residues" evidence="1">
    <location>
        <begin position="348"/>
        <end position="357"/>
    </location>
</feature>
<protein>
    <submittedName>
        <fullName evidence="2">Uncharacterized protein</fullName>
    </submittedName>
</protein>
<dbReference type="AlphaFoldDB" id="A0A4U0X709"/>
<dbReference type="Proteomes" id="UP000309340">
    <property type="component" value="Unassembled WGS sequence"/>
</dbReference>
<dbReference type="EMBL" id="NAJQ01000317">
    <property type="protein sequence ID" value="TKA72260.1"/>
    <property type="molecule type" value="Genomic_DNA"/>
</dbReference>
<gene>
    <name evidence="2" type="ORF">B0A55_06809</name>
</gene>
<comment type="caution">
    <text evidence="2">The sequence shown here is derived from an EMBL/GenBank/DDBJ whole genome shotgun (WGS) entry which is preliminary data.</text>
</comment>
<reference evidence="2 3" key="1">
    <citation type="submission" date="2017-03" db="EMBL/GenBank/DDBJ databases">
        <title>Genomes of endolithic fungi from Antarctica.</title>
        <authorList>
            <person name="Coleine C."/>
            <person name="Masonjones S."/>
            <person name="Stajich J.E."/>
        </authorList>
    </citation>
    <scope>NUCLEOTIDE SEQUENCE [LARGE SCALE GENOMIC DNA]</scope>
    <source>
        <strain evidence="2 3">CCFEE 5184</strain>
    </source>
</reference>
<name>A0A4U0X709_9PEZI</name>
<organism evidence="2 3">
    <name type="scientific">Friedmanniomyces simplex</name>
    <dbReference type="NCBI Taxonomy" id="329884"/>
    <lineage>
        <taxon>Eukaryota</taxon>
        <taxon>Fungi</taxon>
        <taxon>Dikarya</taxon>
        <taxon>Ascomycota</taxon>
        <taxon>Pezizomycotina</taxon>
        <taxon>Dothideomycetes</taxon>
        <taxon>Dothideomycetidae</taxon>
        <taxon>Mycosphaerellales</taxon>
        <taxon>Teratosphaeriaceae</taxon>
        <taxon>Friedmanniomyces</taxon>
    </lineage>
</organism>
<dbReference type="PANTHER" id="PTHR37852">
    <property type="entry name" value="YALI0B21208P"/>
    <property type="match status" value="1"/>
</dbReference>
<sequence length="366" mass="39167">MATAIAAPATSSTSQPLTAREAYLALHNPAHDRLSIPFPLRLPLALTLAAISGTVLGLSQGGLVAGLRFRAENAHRQPTTQTGWYLYHKSKNYHVALGGVLEGFKMAGKLGVWVGVFVAMEEGLDRGRAGAVRVWRGVRGVKEEDGLVEGSRDFLSTMLAGLGTAGAFSAWNGFPVATTVRTAKMGAKVGLGFGVAEDVVTRAFVNWVPGTKTACPRIHEVASRKDVTDEHARDWEGAAVERLWGWVHPVATARAFLAAIESAENFEGCEASNFHLPPTALEALSRELAKECFPGAKIKADWGSGIAGFWVRESGRRIKLRGHRGGRTTILSMYGDNTSAATLDETLEDRSGIRSEETQTGTSSRG</sequence>
<dbReference type="OrthoDB" id="5584028at2759"/>
<evidence type="ECO:0000313" key="2">
    <source>
        <dbReference type="EMBL" id="TKA72260.1"/>
    </source>
</evidence>
<dbReference type="STRING" id="329884.A0A4U0X709"/>
<evidence type="ECO:0000256" key="1">
    <source>
        <dbReference type="SAM" id="MobiDB-lite"/>
    </source>
</evidence>
<keyword evidence="3" id="KW-1185">Reference proteome</keyword>
<accession>A0A4U0X709</accession>
<dbReference type="PANTHER" id="PTHR37852:SF1">
    <property type="entry name" value="HIG1 DOMAIN-CONTAINING PROTEIN"/>
    <property type="match status" value="1"/>
</dbReference>
<evidence type="ECO:0000313" key="3">
    <source>
        <dbReference type="Proteomes" id="UP000309340"/>
    </source>
</evidence>
<proteinExistence type="predicted"/>